<dbReference type="InParanoid" id="H2AYF4"/>
<organism evidence="3 4">
    <name type="scientific">Kazachstania africana (strain ATCC 22294 / BCRC 22015 / CBS 2517 / CECT 1963 / NBRC 1671 / NRRL Y-8276)</name>
    <name type="common">Yeast</name>
    <name type="synonym">Kluyveromyces africanus</name>
    <dbReference type="NCBI Taxonomy" id="1071382"/>
    <lineage>
        <taxon>Eukaryota</taxon>
        <taxon>Fungi</taxon>
        <taxon>Dikarya</taxon>
        <taxon>Ascomycota</taxon>
        <taxon>Saccharomycotina</taxon>
        <taxon>Saccharomycetes</taxon>
        <taxon>Saccharomycetales</taxon>
        <taxon>Saccharomycetaceae</taxon>
        <taxon>Kazachstania</taxon>
    </lineage>
</organism>
<gene>
    <name evidence="3" type="primary">KAFR0G03710</name>
    <name evidence="3" type="ORF">KAFR_0G03710</name>
</gene>
<dbReference type="KEGG" id="kaf:KAFR_0G03710"/>
<dbReference type="InterPro" id="IPR014804">
    <property type="entry name" value="Pet20-like"/>
</dbReference>
<dbReference type="EMBL" id="HE650827">
    <property type="protein sequence ID" value="CCF59404.1"/>
    <property type="molecule type" value="Genomic_DNA"/>
</dbReference>
<dbReference type="OrthoDB" id="3992052at2759"/>
<dbReference type="HOGENOM" id="CLU_2606383_0_0_1"/>
<dbReference type="AlphaFoldDB" id="H2AYF4"/>
<dbReference type="Proteomes" id="UP000005220">
    <property type="component" value="Chromosome 7"/>
</dbReference>
<reference evidence="3 4" key="1">
    <citation type="journal article" date="2011" name="Proc. Natl. Acad. Sci. U.S.A.">
        <title>Evolutionary erosion of yeast sex chromosomes by mating-type switching accidents.</title>
        <authorList>
            <person name="Gordon J.L."/>
            <person name="Armisen D."/>
            <person name="Proux-Wera E."/>
            <person name="Oheigeartaigh S.S."/>
            <person name="Byrne K.P."/>
            <person name="Wolfe K.H."/>
        </authorList>
    </citation>
    <scope>NUCLEOTIDE SEQUENCE [LARGE SCALE GENOMIC DNA]</scope>
    <source>
        <strain evidence="4">ATCC 22294 / BCRC 22015 / CBS 2517 / CECT 1963 / NBRC 1671 / NRRL Y-8276</strain>
    </source>
</reference>
<dbReference type="Pfam" id="PF08692">
    <property type="entry name" value="Pet20"/>
    <property type="match status" value="1"/>
</dbReference>
<keyword evidence="4" id="KW-1185">Reference proteome</keyword>
<dbReference type="GeneID" id="13887383"/>
<evidence type="ECO:0000256" key="1">
    <source>
        <dbReference type="ARBA" id="ARBA00004173"/>
    </source>
</evidence>
<sequence>MRGGSILCKNLPRVPTTKYLDKSKLKIDILYNGYRPVLYPMKENPLLYRQNGELANEQFTDIQQRDWNFRIKNSKVQLK</sequence>
<accession>H2AYF4</accession>
<protein>
    <submittedName>
        <fullName evidence="3">Uncharacterized protein</fullName>
    </submittedName>
</protein>
<dbReference type="RefSeq" id="XP_003958539.1">
    <property type="nucleotide sequence ID" value="XM_003958490.1"/>
</dbReference>
<keyword evidence="2" id="KW-0496">Mitochondrion</keyword>
<comment type="subcellular location">
    <subcellularLocation>
        <location evidence="1">Mitochondrion</location>
    </subcellularLocation>
</comment>
<proteinExistence type="predicted"/>
<evidence type="ECO:0000313" key="3">
    <source>
        <dbReference type="EMBL" id="CCF59404.1"/>
    </source>
</evidence>
<evidence type="ECO:0000256" key="2">
    <source>
        <dbReference type="ARBA" id="ARBA00023128"/>
    </source>
</evidence>
<evidence type="ECO:0000313" key="4">
    <source>
        <dbReference type="Proteomes" id="UP000005220"/>
    </source>
</evidence>
<dbReference type="GO" id="GO:0005739">
    <property type="term" value="C:mitochondrion"/>
    <property type="evidence" value="ECO:0007669"/>
    <property type="project" value="UniProtKB-SubCell"/>
</dbReference>
<name>H2AYF4_KAZAF</name>